<dbReference type="Pfam" id="PF10142">
    <property type="entry name" value="PhoPQ_related"/>
    <property type="match status" value="1"/>
</dbReference>
<dbReference type="InterPro" id="IPR014940">
    <property type="entry name" value="BAAT_C"/>
</dbReference>
<feature type="chain" id="PRO_5008672948" description="BAAT/Acyl-CoA thioester hydrolase C-terminal domain-containing protein" evidence="2">
    <location>
        <begin position="26"/>
        <end position="669"/>
    </location>
</feature>
<dbReference type="Pfam" id="PF08840">
    <property type="entry name" value="BAAT_C"/>
    <property type="match status" value="1"/>
</dbReference>
<keyword evidence="2" id="KW-0732">Signal</keyword>
<dbReference type="SUPFAM" id="SSF53474">
    <property type="entry name" value="alpha/beta-Hydrolases"/>
    <property type="match status" value="1"/>
</dbReference>
<reference evidence="4 5" key="1">
    <citation type="submission" date="2016-05" db="EMBL/GenBank/DDBJ databases">
        <title>Genomic and physiological characterization of Planctopirus sp. isolated from fresh water lake.</title>
        <authorList>
            <person name="Subhash Y."/>
            <person name="Ramana C."/>
        </authorList>
    </citation>
    <scope>NUCLEOTIDE SEQUENCE [LARGE SCALE GENOMIC DNA]</scope>
    <source>
        <strain evidence="4 5">JC280</strain>
    </source>
</reference>
<dbReference type="STRING" id="1841610.A6X21_06985"/>
<feature type="signal peptide" evidence="2">
    <location>
        <begin position="1"/>
        <end position="25"/>
    </location>
</feature>
<feature type="compositionally biased region" description="Polar residues" evidence="1">
    <location>
        <begin position="633"/>
        <end position="643"/>
    </location>
</feature>
<protein>
    <recommendedName>
        <fullName evidence="3">BAAT/Acyl-CoA thioester hydrolase C-terminal domain-containing protein</fullName>
    </recommendedName>
</protein>
<keyword evidence="5" id="KW-1185">Reference proteome</keyword>
<organism evidence="4 5">
    <name type="scientific">Planctopirus hydrillae</name>
    <dbReference type="NCBI Taxonomy" id="1841610"/>
    <lineage>
        <taxon>Bacteria</taxon>
        <taxon>Pseudomonadati</taxon>
        <taxon>Planctomycetota</taxon>
        <taxon>Planctomycetia</taxon>
        <taxon>Planctomycetales</taxon>
        <taxon>Planctomycetaceae</taxon>
        <taxon>Planctopirus</taxon>
    </lineage>
</organism>
<dbReference type="InterPro" id="IPR009199">
    <property type="entry name" value="PhoPQ-act_pathogen-rel_PqaA"/>
</dbReference>
<comment type="caution">
    <text evidence="4">The sequence shown here is derived from an EMBL/GenBank/DDBJ whole genome shotgun (WGS) entry which is preliminary data.</text>
</comment>
<feature type="region of interest" description="Disordered" evidence="1">
    <location>
        <begin position="628"/>
        <end position="648"/>
    </location>
</feature>
<evidence type="ECO:0000313" key="5">
    <source>
        <dbReference type="Proteomes" id="UP000094828"/>
    </source>
</evidence>
<evidence type="ECO:0000256" key="2">
    <source>
        <dbReference type="SAM" id="SignalP"/>
    </source>
</evidence>
<dbReference type="Gene3D" id="3.40.50.1820">
    <property type="entry name" value="alpha/beta hydrolase"/>
    <property type="match status" value="1"/>
</dbReference>
<sequence length="669" mass="74844">MKSLLFYLFSLLVCTNALFSTAIQAETLPPLVNGRVPANLDELWADFDPRQEPLEVEVLKEWEQDGAVCRLVRFQVGVFKGAPAKVAAFYAFPQGGQKLPALLSIHGGGQSAGFDSVLRDTVRGYASMSINWGGNPLNFGRAVVKYEGPQTDWGRLDATHPPQRNKANHFVSELTPDEYTLDAVVSPRNSNWFLVLMAARRAITFLESQPEIDGSLIGVCGHSMGGKLTTNLAAIDKRVRVAVPSCGGAGDLTELQADLPGGLKTKISAMKLACISDNAYIPRLTCPVLWLSPTNDFHAHIDNMAWNWREVPDERFRLSISPHFNHRHTPEHEVTQFLWFEEHLKGAFKMPETPRIELQLKTEDGVPLVTVVPDGSQGVQNVAIYYALDPHELTRFWRDARAEKNGGQWQARCPVMSLDQPLFVYADVTYEMPDRYRTVSRSYHLPDTYKLSSRVLSAGPVELKAAGVMVTDSPQRLIDDGARGWHDWYLINRDHPHLWSASTRKVKDVKWRGPNGARLLFDIRCHTDNSLVVSVHCNEWGAYEPGKPAVSYSVIKPLKGSTDWQTVVVSLEELAVTDPKFSMPIHDWQTVCELSISPAGQTTRSGQLVKVDAKAWEGPREIRNLRWEGGEYSKSQMSNSPLTPTEHEKAFNEAIRKSLQQEEAARKGK</sequence>
<dbReference type="InterPro" id="IPR029058">
    <property type="entry name" value="AB_hydrolase_fold"/>
</dbReference>
<dbReference type="InterPro" id="IPR050261">
    <property type="entry name" value="FrsA_esterase"/>
</dbReference>
<dbReference type="PANTHER" id="PTHR22946">
    <property type="entry name" value="DIENELACTONE HYDROLASE DOMAIN-CONTAINING PROTEIN-RELATED"/>
    <property type="match status" value="1"/>
</dbReference>
<evidence type="ECO:0000313" key="4">
    <source>
        <dbReference type="EMBL" id="ODA30070.1"/>
    </source>
</evidence>
<dbReference type="RefSeq" id="WP_068849053.1">
    <property type="nucleotide sequence ID" value="NZ_LYDR01000116.1"/>
</dbReference>
<dbReference type="Proteomes" id="UP000094828">
    <property type="component" value="Unassembled WGS sequence"/>
</dbReference>
<name>A0A1C3EA28_9PLAN</name>
<gene>
    <name evidence="4" type="ORF">A6X21_06985</name>
</gene>
<dbReference type="EMBL" id="LYDR01000116">
    <property type="protein sequence ID" value="ODA30070.1"/>
    <property type="molecule type" value="Genomic_DNA"/>
</dbReference>
<feature type="domain" description="BAAT/Acyl-CoA thioester hydrolase C-terminal" evidence="3">
    <location>
        <begin position="201"/>
        <end position="247"/>
    </location>
</feature>
<evidence type="ECO:0000256" key="1">
    <source>
        <dbReference type="SAM" id="MobiDB-lite"/>
    </source>
</evidence>
<dbReference type="OrthoDB" id="2491135at2"/>
<accession>A0A1C3EA28</accession>
<proteinExistence type="predicted"/>
<dbReference type="AlphaFoldDB" id="A0A1C3EA28"/>
<evidence type="ECO:0000259" key="3">
    <source>
        <dbReference type="Pfam" id="PF08840"/>
    </source>
</evidence>